<dbReference type="Gene3D" id="3.30.457.10">
    <property type="entry name" value="Copper amine oxidase-like, N-terminal domain"/>
    <property type="match status" value="1"/>
</dbReference>
<reference evidence="3 4" key="1">
    <citation type="submission" date="2021-03" db="EMBL/GenBank/DDBJ databases">
        <title>Antimicrobial resistance genes in bacteria isolated from Japanese honey, and their potential for conferring macrolide and lincosamide resistance in the American foulbrood pathogen Paenibacillus larvae.</title>
        <authorList>
            <person name="Okamoto M."/>
            <person name="Kumagai M."/>
            <person name="Kanamori H."/>
            <person name="Takamatsu D."/>
        </authorList>
    </citation>
    <scope>NUCLEOTIDE SEQUENCE [LARGE SCALE GENOMIC DNA]</scope>
    <source>
        <strain evidence="3 4">J42TS3</strain>
    </source>
</reference>
<dbReference type="PANTHER" id="PTHR30383">
    <property type="entry name" value="THIOESTERASE 1/PROTEASE 1/LYSOPHOSPHOLIPASE L1"/>
    <property type="match status" value="1"/>
</dbReference>
<dbReference type="RefSeq" id="WP_213655518.1">
    <property type="nucleotide sequence ID" value="NZ_BOSL01000010.1"/>
</dbReference>
<dbReference type="InterPro" id="IPR036514">
    <property type="entry name" value="SGNH_hydro_sf"/>
</dbReference>
<feature type="chain" id="PRO_5047125087" description="Copper amine oxidase-like N-terminal domain-containing protein" evidence="1">
    <location>
        <begin position="33"/>
        <end position="434"/>
    </location>
</feature>
<sequence>MNNYKLKNRSRVLVSGMLAAALVLGSGASALAAPAQNDASTPGNPATQSAPTIPASQLIVALGDSITAGYEPGMAENAVPYGYVDRLKEQALFHGRAEVVNYGILGLKTSGLFNYVTAIKEGKAIAAGYIQEGLRDPRLPEFASGVPNAKTKLEQADVITITIGGNDVSALLTEAKGLTNDELKAKAAELLNTYKSNVQQVVSILTEINPNAQIVLADQYQPVPKVAGAALYEELTKVSGSFTSTVDEMVSQFNADGKKVKAAHVAETFIGKELSLTHIFNEDVHPNQSGYEAIAKVMSQNIWGSYQETAAKSGQTPISIVVKGKELSTPYAPVVKNGQTFVALKDITDAIGGQSRWDSKAGTATITYAGRTVVIPVGAKQITADGIKVDTAAPAFLHKVGKEQKTYVPLALLATGLGLDVQFSPKLKTAFINL</sequence>
<keyword evidence="4" id="KW-1185">Reference proteome</keyword>
<evidence type="ECO:0000313" key="3">
    <source>
        <dbReference type="EMBL" id="GIP54144.1"/>
    </source>
</evidence>
<dbReference type="InterPro" id="IPR036582">
    <property type="entry name" value="Mao_N_sf"/>
</dbReference>
<dbReference type="SUPFAM" id="SSF55383">
    <property type="entry name" value="Copper amine oxidase, domain N"/>
    <property type="match status" value="1"/>
</dbReference>
<feature type="signal peptide" evidence="1">
    <location>
        <begin position="1"/>
        <end position="32"/>
    </location>
</feature>
<evidence type="ECO:0000259" key="2">
    <source>
        <dbReference type="Pfam" id="PF07833"/>
    </source>
</evidence>
<dbReference type="EMBL" id="BOSL01000010">
    <property type="protein sequence ID" value="GIP54144.1"/>
    <property type="molecule type" value="Genomic_DNA"/>
</dbReference>
<accession>A0ABQ4MDX6</accession>
<dbReference type="Pfam" id="PF00657">
    <property type="entry name" value="Lipase_GDSL"/>
    <property type="match status" value="1"/>
</dbReference>
<organism evidence="3 4">
    <name type="scientific">Paenibacillus vini</name>
    <dbReference type="NCBI Taxonomy" id="1476024"/>
    <lineage>
        <taxon>Bacteria</taxon>
        <taxon>Bacillati</taxon>
        <taxon>Bacillota</taxon>
        <taxon>Bacilli</taxon>
        <taxon>Bacillales</taxon>
        <taxon>Paenibacillaceae</taxon>
        <taxon>Paenibacillus</taxon>
    </lineage>
</organism>
<dbReference type="SUPFAM" id="SSF52266">
    <property type="entry name" value="SGNH hydrolase"/>
    <property type="match status" value="1"/>
</dbReference>
<feature type="domain" description="Copper amine oxidase-like N-terminal" evidence="2">
    <location>
        <begin position="321"/>
        <end position="431"/>
    </location>
</feature>
<comment type="caution">
    <text evidence="3">The sequence shown here is derived from an EMBL/GenBank/DDBJ whole genome shotgun (WGS) entry which is preliminary data.</text>
</comment>
<dbReference type="Proteomes" id="UP000679992">
    <property type="component" value="Unassembled WGS sequence"/>
</dbReference>
<dbReference type="Pfam" id="PF07833">
    <property type="entry name" value="Cu_amine_oxidN1"/>
    <property type="match status" value="1"/>
</dbReference>
<dbReference type="PANTHER" id="PTHR30383:SF5">
    <property type="entry name" value="SGNH HYDROLASE-TYPE ESTERASE DOMAIN-CONTAINING PROTEIN"/>
    <property type="match status" value="1"/>
</dbReference>
<dbReference type="InterPro" id="IPR051532">
    <property type="entry name" value="Ester_Hydrolysis_Enzymes"/>
</dbReference>
<evidence type="ECO:0000313" key="4">
    <source>
        <dbReference type="Proteomes" id="UP000679992"/>
    </source>
</evidence>
<proteinExistence type="predicted"/>
<keyword evidence="1" id="KW-0732">Signal</keyword>
<protein>
    <recommendedName>
        <fullName evidence="2">Copper amine oxidase-like N-terminal domain-containing protein</fullName>
    </recommendedName>
</protein>
<dbReference type="Gene3D" id="3.40.50.1110">
    <property type="entry name" value="SGNH hydrolase"/>
    <property type="match status" value="1"/>
</dbReference>
<gene>
    <name evidence="3" type="ORF">J42TS3_31790</name>
</gene>
<dbReference type="InterPro" id="IPR012854">
    <property type="entry name" value="Cu_amine_oxidase-like_N"/>
</dbReference>
<dbReference type="InterPro" id="IPR001087">
    <property type="entry name" value="GDSL"/>
</dbReference>
<evidence type="ECO:0000256" key="1">
    <source>
        <dbReference type="SAM" id="SignalP"/>
    </source>
</evidence>
<name>A0ABQ4MDX6_9BACL</name>